<evidence type="ECO:0000313" key="2">
    <source>
        <dbReference type="EMBL" id="MCB5228069.1"/>
    </source>
</evidence>
<evidence type="ECO:0000256" key="1">
    <source>
        <dbReference type="SAM" id="SignalP"/>
    </source>
</evidence>
<reference evidence="2 3" key="1">
    <citation type="submission" date="2021-10" db="EMBL/GenBank/DDBJ databases">
        <title>Alishewanella koreense sp. nov. isolated from seawater of southwestern coast in South Korea and the proposal for the reclassification of Rheinheimera perlucida and Rheinheimera tuosuensis as Arsukibacterium perlucida and Arsukibacterium tuosuensis.</title>
        <authorList>
            <person name="Kim K.H."/>
            <person name="Ruan W."/>
            <person name="Kim K.R."/>
            <person name="Baek J.H."/>
            <person name="Jeon C.O."/>
        </authorList>
    </citation>
    <scope>NUCLEOTIDE SEQUENCE [LARGE SCALE GENOMIC DNA]</scope>
    <source>
        <strain evidence="2 3">16-MA</strain>
    </source>
</reference>
<dbReference type="Gene3D" id="1.25.40.10">
    <property type="entry name" value="Tetratricopeptide repeat domain"/>
    <property type="match status" value="1"/>
</dbReference>
<protein>
    <recommendedName>
        <fullName evidence="4">Tetratricopeptide repeat protein</fullName>
    </recommendedName>
</protein>
<evidence type="ECO:0008006" key="4">
    <source>
        <dbReference type="Google" id="ProtNLM"/>
    </source>
</evidence>
<dbReference type="PROSITE" id="PS51257">
    <property type="entry name" value="PROKAR_LIPOPROTEIN"/>
    <property type="match status" value="1"/>
</dbReference>
<accession>A0ABS8C6V0</accession>
<dbReference type="Proteomes" id="UP000633814">
    <property type="component" value="Unassembled WGS sequence"/>
</dbReference>
<feature type="signal peptide" evidence="1">
    <location>
        <begin position="1"/>
        <end position="23"/>
    </location>
</feature>
<name>A0ABS8C6V0_9ALTE</name>
<dbReference type="RefSeq" id="WP_226752132.1">
    <property type="nucleotide sequence ID" value="NZ_JAEINI020000013.1"/>
</dbReference>
<sequence length="395" mass="44559">MRNGLKFITACGFLILGGCSSVANQQASLLQETLEQQQLTLPNLNTEIFTLLPVPTEAEIFSLTEAQKKHFLDYYHDPRNRKIAGHLRLFNYFDAFVHQFGFRGATLKASEALSLKNGNCLTLAIVTKALADIVNLEVSYQVVHAAPVYALNSSLMTLSSHVRTYIYDPNYQPSLGMMVLRRRSIIIDYFPSESDIRGEHISHNDFMAMYYQNIAAEALLNDQLDYAYSTLQQGLTFNPFNAETLNSLAVTFNRAGDAKQAETLYKFMLDNDFASGNVISNYVALLQSQGRDSEVAALAQKVAEINDDNPYRWIDMADDAFAAAQYTLAFKYYQKANETAPYLHEGQFGLAKSHYQLGRLNSAEKALNKAIELSYKSHDRRLYEAKLHTLLMEKN</sequence>
<dbReference type="SMART" id="SM00028">
    <property type="entry name" value="TPR"/>
    <property type="match status" value="3"/>
</dbReference>
<organism evidence="2 3">
    <name type="scientific">Alishewanella maricola</name>
    <dbReference type="NCBI Taxonomy" id="2795740"/>
    <lineage>
        <taxon>Bacteria</taxon>
        <taxon>Pseudomonadati</taxon>
        <taxon>Pseudomonadota</taxon>
        <taxon>Gammaproteobacteria</taxon>
        <taxon>Alteromonadales</taxon>
        <taxon>Alteromonadaceae</taxon>
        <taxon>Alishewanella</taxon>
    </lineage>
</organism>
<comment type="caution">
    <text evidence="2">The sequence shown here is derived from an EMBL/GenBank/DDBJ whole genome shotgun (WGS) entry which is preliminary data.</text>
</comment>
<dbReference type="EMBL" id="JAEINI020000013">
    <property type="protein sequence ID" value="MCB5228069.1"/>
    <property type="molecule type" value="Genomic_DNA"/>
</dbReference>
<keyword evidence="1" id="KW-0732">Signal</keyword>
<proteinExistence type="predicted"/>
<dbReference type="InterPro" id="IPR019734">
    <property type="entry name" value="TPR_rpt"/>
</dbReference>
<dbReference type="InterPro" id="IPR011990">
    <property type="entry name" value="TPR-like_helical_dom_sf"/>
</dbReference>
<evidence type="ECO:0000313" key="3">
    <source>
        <dbReference type="Proteomes" id="UP000633814"/>
    </source>
</evidence>
<feature type="chain" id="PRO_5046230118" description="Tetratricopeptide repeat protein" evidence="1">
    <location>
        <begin position="24"/>
        <end position="395"/>
    </location>
</feature>
<keyword evidence="3" id="KW-1185">Reference proteome</keyword>
<dbReference type="SUPFAM" id="SSF48452">
    <property type="entry name" value="TPR-like"/>
    <property type="match status" value="1"/>
</dbReference>
<gene>
    <name evidence="2" type="ORF">JAO78_014755</name>
</gene>